<name>A0A9Q0R3B4_9MAGN</name>
<accession>A0A9Q0R3B4</accession>
<organism evidence="1 2">
    <name type="scientific">Protea cynaroides</name>
    <dbReference type="NCBI Taxonomy" id="273540"/>
    <lineage>
        <taxon>Eukaryota</taxon>
        <taxon>Viridiplantae</taxon>
        <taxon>Streptophyta</taxon>
        <taxon>Embryophyta</taxon>
        <taxon>Tracheophyta</taxon>
        <taxon>Spermatophyta</taxon>
        <taxon>Magnoliopsida</taxon>
        <taxon>Proteales</taxon>
        <taxon>Proteaceae</taxon>
        <taxon>Protea</taxon>
    </lineage>
</organism>
<evidence type="ECO:0000313" key="2">
    <source>
        <dbReference type="Proteomes" id="UP001141806"/>
    </source>
</evidence>
<dbReference type="Proteomes" id="UP001141806">
    <property type="component" value="Unassembled WGS sequence"/>
</dbReference>
<proteinExistence type="predicted"/>
<keyword evidence="2" id="KW-1185">Reference proteome</keyword>
<sequence>MDKQLQEWARDMSQNDKGALANLDLEALYQLRHVKICHDLLGTASRLPSVVGDITDVSPPKELTKDFVWSIADAWHYRDHPSPTLMTAAASTEEIASSSGP</sequence>
<evidence type="ECO:0000313" key="1">
    <source>
        <dbReference type="EMBL" id="KAJ4981853.1"/>
    </source>
</evidence>
<dbReference type="EMBL" id="JAMYWD010000001">
    <property type="protein sequence ID" value="KAJ4981853.1"/>
    <property type="molecule type" value="Genomic_DNA"/>
</dbReference>
<dbReference type="AlphaFoldDB" id="A0A9Q0R3B4"/>
<reference evidence="1" key="1">
    <citation type="journal article" date="2023" name="Plant J.">
        <title>The genome of the king protea, Protea cynaroides.</title>
        <authorList>
            <person name="Chang J."/>
            <person name="Duong T.A."/>
            <person name="Schoeman C."/>
            <person name="Ma X."/>
            <person name="Roodt D."/>
            <person name="Barker N."/>
            <person name="Li Z."/>
            <person name="Van de Peer Y."/>
            <person name="Mizrachi E."/>
        </authorList>
    </citation>
    <scope>NUCLEOTIDE SEQUENCE</scope>
    <source>
        <tissue evidence="1">Young leaves</tissue>
    </source>
</reference>
<protein>
    <submittedName>
        <fullName evidence="1">Uncharacterized protein</fullName>
    </submittedName>
</protein>
<comment type="caution">
    <text evidence="1">The sequence shown here is derived from an EMBL/GenBank/DDBJ whole genome shotgun (WGS) entry which is preliminary data.</text>
</comment>
<gene>
    <name evidence="1" type="ORF">NE237_032690</name>
</gene>